<feature type="domain" description="Mur ligase central" evidence="14">
    <location>
        <begin position="110"/>
        <end position="296"/>
    </location>
</feature>
<keyword evidence="4 10" id="KW-0547">Nucleotide-binding</keyword>
<comment type="similarity">
    <text evidence="10">Belongs to the MurCDEF family. MurF subfamily.</text>
</comment>
<keyword evidence="2 10" id="KW-0436">Ligase</keyword>
<reference evidence="15 16" key="1">
    <citation type="submission" date="2011-09" db="EMBL/GenBank/DDBJ databases">
        <title>The Genome Sequence of Bacillus smithii 7_3_47FAA.</title>
        <authorList>
            <consortium name="The Broad Institute Genome Sequencing Platform"/>
            <person name="Earl A."/>
            <person name="Ward D."/>
            <person name="Feldgarden M."/>
            <person name="Gevers D."/>
            <person name="Daigneault M."/>
            <person name="Strauss J."/>
            <person name="Allen-Vercoe E."/>
            <person name="Young S.K."/>
            <person name="Zeng Q."/>
            <person name="Gargeya S."/>
            <person name="Fitzgerald M."/>
            <person name="Haas B."/>
            <person name="Abouelleil A."/>
            <person name="Alvarado L."/>
            <person name="Arachchi H.M."/>
            <person name="Berlin A."/>
            <person name="Brown A."/>
            <person name="Chapman S.B."/>
            <person name="Chen Z."/>
            <person name="Dunbar C."/>
            <person name="Freedman E."/>
            <person name="Gearin G."/>
            <person name="Goldberg J."/>
            <person name="Griggs A."/>
            <person name="Gujja S."/>
            <person name="Heiman D."/>
            <person name="Howarth C."/>
            <person name="Larson L."/>
            <person name="Lui A."/>
            <person name="MacDonald P.J.P."/>
            <person name="Montmayeur A."/>
            <person name="Murphy C."/>
            <person name="Neiman D."/>
            <person name="Pearson M."/>
            <person name="Priest M."/>
            <person name="Roberts A."/>
            <person name="Saif S."/>
            <person name="Shea T."/>
            <person name="Shenoy N."/>
            <person name="Sisk P."/>
            <person name="Stolte C."/>
            <person name="Sykes S."/>
            <person name="Wortman J."/>
            <person name="Nusbaum C."/>
            <person name="Birren B."/>
        </authorList>
    </citation>
    <scope>NUCLEOTIDE SEQUENCE [LARGE SCALE GENOMIC DNA]</scope>
    <source>
        <strain evidence="15 16">7_3_47FAA</strain>
    </source>
</reference>
<dbReference type="Gene3D" id="3.40.1190.10">
    <property type="entry name" value="Mur-like, catalytic domain"/>
    <property type="match status" value="1"/>
</dbReference>
<dbReference type="EMBL" id="ACWF01000105">
    <property type="protein sequence ID" value="EHL77817.1"/>
    <property type="molecule type" value="Genomic_DNA"/>
</dbReference>
<keyword evidence="3 10" id="KW-0132">Cell division</keyword>
<dbReference type="GO" id="GO:0008766">
    <property type="term" value="F:UDP-N-acetylmuramoylalanyl-D-glutamyl-2,6-diaminopimelate-D-alanyl-D-alanine ligase activity"/>
    <property type="evidence" value="ECO:0007669"/>
    <property type="project" value="RHEA"/>
</dbReference>
<dbReference type="EC" id="6.3.2.10" evidence="10 11"/>
<dbReference type="Gene3D" id="3.40.1390.10">
    <property type="entry name" value="MurE/MurF, N-terminal domain"/>
    <property type="match status" value="1"/>
</dbReference>
<comment type="caution">
    <text evidence="15">The sequence shown here is derived from an EMBL/GenBank/DDBJ whole genome shotgun (WGS) entry which is preliminary data.</text>
</comment>
<evidence type="ECO:0000256" key="5">
    <source>
        <dbReference type="ARBA" id="ARBA00022840"/>
    </source>
</evidence>
<dbReference type="AlphaFoldDB" id="G9QLT4"/>
<evidence type="ECO:0000259" key="13">
    <source>
        <dbReference type="Pfam" id="PF02875"/>
    </source>
</evidence>
<dbReference type="PATRIC" id="fig|665952.3.peg.2027"/>
<dbReference type="GO" id="GO:0005524">
    <property type="term" value="F:ATP binding"/>
    <property type="evidence" value="ECO:0007669"/>
    <property type="project" value="UniProtKB-UniRule"/>
</dbReference>
<dbReference type="GO" id="GO:0009252">
    <property type="term" value="P:peptidoglycan biosynthetic process"/>
    <property type="evidence" value="ECO:0007669"/>
    <property type="project" value="UniProtKB-UniRule"/>
</dbReference>
<evidence type="ECO:0000256" key="10">
    <source>
        <dbReference type="HAMAP-Rule" id="MF_02019"/>
    </source>
</evidence>
<evidence type="ECO:0000259" key="12">
    <source>
        <dbReference type="Pfam" id="PF01225"/>
    </source>
</evidence>
<dbReference type="InterPro" id="IPR013221">
    <property type="entry name" value="Mur_ligase_cen"/>
</dbReference>
<sequence>MIVKTIQQVAEMMGAPYELSHKDIVIQGVSIDSRKIEKGNLFVPLKGDHTDGHRYVETAFQNGAAASLWQKDVPNPPEHFPIIMVDDTLEALQRLAKAYRDELSIKVVGVTGSNGKTTTKDIISNLLSSRYRVQKTEGNYNNHIGLPLTLLSLKQDTEAAILEMGMSSKGEIDFLTRMARPDIAVITNIGEAHLLDLGSREAIAEAKFEIINGLDKNGVLVYHGDEPLLERLVQNTPHLTVKTFGESAKNDLYPTKIRQTNEGSQFSINTEPEREFFLSVLGKHNVFNALAAILVARELGISYDEIEDGLKKIELTKMRLELVEGSKGEKIINDAYNASPTSVRAAIDLVSELQGYERKILVLGDMLELGPKEKQYHEEIGKEINPHAIDYVFTIGELGQYIAKGAKTVLPEHRVFAFMEKEKLVEKLKSLLTGNELILVKASRGMKLEEVVLLLQA</sequence>
<dbReference type="InterPro" id="IPR005863">
    <property type="entry name" value="UDP-N-AcMur_synth"/>
</dbReference>
<comment type="pathway">
    <text evidence="10 11">Cell wall biogenesis; peptidoglycan biosynthesis.</text>
</comment>
<evidence type="ECO:0000256" key="2">
    <source>
        <dbReference type="ARBA" id="ARBA00022598"/>
    </source>
</evidence>
<feature type="domain" description="Mur ligase C-terminal" evidence="13">
    <location>
        <begin position="318"/>
        <end position="444"/>
    </location>
</feature>
<evidence type="ECO:0000256" key="7">
    <source>
        <dbReference type="ARBA" id="ARBA00022984"/>
    </source>
</evidence>
<dbReference type="SUPFAM" id="SSF53623">
    <property type="entry name" value="MurD-like peptide ligases, catalytic domain"/>
    <property type="match status" value="1"/>
</dbReference>
<evidence type="ECO:0000256" key="4">
    <source>
        <dbReference type="ARBA" id="ARBA00022741"/>
    </source>
</evidence>
<comment type="function">
    <text evidence="10 11">Involved in cell wall formation. Catalyzes the final step in the synthesis of UDP-N-acetylmuramoyl-pentapeptide, the precursor of murein.</text>
</comment>
<evidence type="ECO:0000256" key="6">
    <source>
        <dbReference type="ARBA" id="ARBA00022960"/>
    </source>
</evidence>
<organism evidence="15 16">
    <name type="scientific">Bacillus smithii 7_3_47FAA</name>
    <dbReference type="NCBI Taxonomy" id="665952"/>
    <lineage>
        <taxon>Bacteria</taxon>
        <taxon>Bacillati</taxon>
        <taxon>Bacillota</taxon>
        <taxon>Bacilli</taxon>
        <taxon>Bacillales</taxon>
        <taxon>Bacillaceae</taxon>
        <taxon>Bacillus</taxon>
    </lineage>
</organism>
<keyword evidence="8 10" id="KW-0131">Cell cycle</keyword>
<dbReference type="GO" id="GO:0005737">
    <property type="term" value="C:cytoplasm"/>
    <property type="evidence" value="ECO:0007669"/>
    <property type="project" value="UniProtKB-SubCell"/>
</dbReference>
<dbReference type="InterPro" id="IPR051046">
    <property type="entry name" value="MurCDEF_CellWall_CoF430Synth"/>
</dbReference>
<dbReference type="Gene3D" id="3.90.190.20">
    <property type="entry name" value="Mur ligase, C-terminal domain"/>
    <property type="match status" value="1"/>
</dbReference>
<dbReference type="NCBIfam" id="TIGR01143">
    <property type="entry name" value="murF"/>
    <property type="match status" value="1"/>
</dbReference>
<evidence type="ECO:0000256" key="9">
    <source>
        <dbReference type="ARBA" id="ARBA00023316"/>
    </source>
</evidence>
<evidence type="ECO:0000256" key="11">
    <source>
        <dbReference type="RuleBase" id="RU004136"/>
    </source>
</evidence>
<dbReference type="GO" id="GO:0071555">
    <property type="term" value="P:cell wall organization"/>
    <property type="evidence" value="ECO:0007669"/>
    <property type="project" value="UniProtKB-KW"/>
</dbReference>
<evidence type="ECO:0000313" key="16">
    <source>
        <dbReference type="Proteomes" id="UP000011747"/>
    </source>
</evidence>
<dbReference type="UniPathway" id="UPA00219"/>
<dbReference type="Proteomes" id="UP000011747">
    <property type="component" value="Unassembled WGS sequence"/>
</dbReference>
<dbReference type="GO" id="GO:0008360">
    <property type="term" value="P:regulation of cell shape"/>
    <property type="evidence" value="ECO:0007669"/>
    <property type="project" value="UniProtKB-KW"/>
</dbReference>
<accession>G9QLT4</accession>
<dbReference type="SUPFAM" id="SSF53244">
    <property type="entry name" value="MurD-like peptide ligases, peptide-binding domain"/>
    <property type="match status" value="1"/>
</dbReference>
<dbReference type="PANTHER" id="PTHR43024:SF1">
    <property type="entry name" value="UDP-N-ACETYLMURAMOYL-TRIPEPTIDE--D-ALANYL-D-ALANINE LIGASE"/>
    <property type="match status" value="1"/>
</dbReference>
<dbReference type="InterPro" id="IPR004101">
    <property type="entry name" value="Mur_ligase_C"/>
</dbReference>
<dbReference type="Pfam" id="PF08245">
    <property type="entry name" value="Mur_ligase_M"/>
    <property type="match status" value="1"/>
</dbReference>
<keyword evidence="9 10" id="KW-0961">Cell wall biogenesis/degradation</keyword>
<dbReference type="HOGENOM" id="CLU_031507_1_1_9"/>
<dbReference type="RefSeq" id="WP_004439391.1">
    <property type="nucleotide sequence ID" value="NZ_JH414756.1"/>
</dbReference>
<protein>
    <recommendedName>
        <fullName evidence="10 11">UDP-N-acetylmuramoyl-tripeptide--D-alanyl-D-alanine ligase</fullName>
        <ecNumber evidence="10 11">6.3.2.10</ecNumber>
    </recommendedName>
    <alternativeName>
        <fullName evidence="10">D-alanyl-D-alanine-adding enzyme</fullName>
    </alternativeName>
</protein>
<feature type="binding site" evidence="10">
    <location>
        <begin position="112"/>
        <end position="118"/>
    </location>
    <ligand>
        <name>ATP</name>
        <dbReference type="ChEBI" id="CHEBI:30616"/>
    </ligand>
</feature>
<dbReference type="GO" id="GO:0051301">
    <property type="term" value="P:cell division"/>
    <property type="evidence" value="ECO:0007669"/>
    <property type="project" value="UniProtKB-KW"/>
</dbReference>
<feature type="domain" description="Mur ligase N-terminal catalytic" evidence="12">
    <location>
        <begin position="26"/>
        <end position="100"/>
    </location>
</feature>
<evidence type="ECO:0000256" key="1">
    <source>
        <dbReference type="ARBA" id="ARBA00022490"/>
    </source>
</evidence>
<proteinExistence type="inferred from homology"/>
<keyword evidence="16" id="KW-1185">Reference proteome</keyword>
<dbReference type="InterPro" id="IPR035911">
    <property type="entry name" value="MurE/MurF_N"/>
</dbReference>
<gene>
    <name evidence="10" type="primary">murF</name>
    <name evidence="15" type="ORF">HMPREF1015_01992</name>
</gene>
<dbReference type="SUPFAM" id="SSF63418">
    <property type="entry name" value="MurE/MurF N-terminal domain"/>
    <property type="match status" value="1"/>
</dbReference>
<dbReference type="PANTHER" id="PTHR43024">
    <property type="entry name" value="UDP-N-ACETYLMURAMOYL-TRIPEPTIDE--D-ALANYL-D-ALANINE LIGASE"/>
    <property type="match status" value="1"/>
</dbReference>
<evidence type="ECO:0000259" key="14">
    <source>
        <dbReference type="Pfam" id="PF08245"/>
    </source>
</evidence>
<comment type="subcellular location">
    <subcellularLocation>
        <location evidence="10 11">Cytoplasm</location>
    </subcellularLocation>
</comment>
<comment type="catalytic activity">
    <reaction evidence="10 11">
        <text>D-alanyl-D-alanine + UDP-N-acetyl-alpha-D-muramoyl-L-alanyl-gamma-D-glutamyl-meso-2,6-diaminopimelate + ATP = UDP-N-acetyl-alpha-D-muramoyl-L-alanyl-gamma-D-glutamyl-meso-2,6-diaminopimeloyl-D-alanyl-D-alanine + ADP + phosphate + H(+)</text>
        <dbReference type="Rhea" id="RHEA:28374"/>
        <dbReference type="ChEBI" id="CHEBI:15378"/>
        <dbReference type="ChEBI" id="CHEBI:30616"/>
        <dbReference type="ChEBI" id="CHEBI:43474"/>
        <dbReference type="ChEBI" id="CHEBI:57822"/>
        <dbReference type="ChEBI" id="CHEBI:61386"/>
        <dbReference type="ChEBI" id="CHEBI:83905"/>
        <dbReference type="ChEBI" id="CHEBI:456216"/>
        <dbReference type="EC" id="6.3.2.10"/>
    </reaction>
</comment>
<dbReference type="Pfam" id="PF01225">
    <property type="entry name" value="Mur_ligase"/>
    <property type="match status" value="1"/>
</dbReference>
<evidence type="ECO:0000256" key="3">
    <source>
        <dbReference type="ARBA" id="ARBA00022618"/>
    </source>
</evidence>
<dbReference type="InterPro" id="IPR036615">
    <property type="entry name" value="Mur_ligase_C_dom_sf"/>
</dbReference>
<name>G9QLT4_9BACI</name>
<dbReference type="Pfam" id="PF02875">
    <property type="entry name" value="Mur_ligase_C"/>
    <property type="match status" value="1"/>
</dbReference>
<keyword evidence="1 10" id="KW-0963">Cytoplasm</keyword>
<keyword evidence="7 10" id="KW-0573">Peptidoglycan synthesis</keyword>
<keyword evidence="6 10" id="KW-0133">Cell shape</keyword>
<dbReference type="GO" id="GO:0047480">
    <property type="term" value="F:UDP-N-acetylmuramoyl-tripeptide-D-alanyl-D-alanine ligase activity"/>
    <property type="evidence" value="ECO:0007669"/>
    <property type="project" value="UniProtKB-UniRule"/>
</dbReference>
<keyword evidence="5 10" id="KW-0067">ATP-binding</keyword>
<dbReference type="HAMAP" id="MF_02019">
    <property type="entry name" value="MurF"/>
    <property type="match status" value="1"/>
</dbReference>
<dbReference type="InterPro" id="IPR036565">
    <property type="entry name" value="Mur-like_cat_sf"/>
</dbReference>
<evidence type="ECO:0000256" key="8">
    <source>
        <dbReference type="ARBA" id="ARBA00023306"/>
    </source>
</evidence>
<dbReference type="InterPro" id="IPR000713">
    <property type="entry name" value="Mur_ligase_N"/>
</dbReference>
<evidence type="ECO:0000313" key="15">
    <source>
        <dbReference type="EMBL" id="EHL77817.1"/>
    </source>
</evidence>